<sequence>MQHSPSSLMRFFVSPYEAWMYKYLREVDPDAAQEDPEDPFMQVASKKGDVHEENLYNDLKNEVDTSVVIVNSDPENMVAATKKAMKDGIDLIYQGALQDETFFGRADFLFKVKGHSKFGNYCYEIWDAKLANKSKPQYLLQLCCYSELLSSFQENLTPSCVLVYGNSERERFNIGEYFIFYKAIKELYLNFHESFITDEQPNPENYTDWGRFTNHAKGILKERDHLLQIAGIRQSQVLKLNSVGITTMHQLAETDLIESSKIEEKSFNRLKSQAKMQIKSEETGRVSYGV</sequence>
<evidence type="ECO:0008006" key="2">
    <source>
        <dbReference type="Google" id="ProtNLM"/>
    </source>
</evidence>
<gene>
    <name evidence="1" type="ORF">METZ01_LOCUS252447</name>
</gene>
<feature type="non-terminal residue" evidence="1">
    <location>
        <position position="290"/>
    </location>
</feature>
<dbReference type="EMBL" id="UINC01067688">
    <property type="protein sequence ID" value="SVB99593.1"/>
    <property type="molecule type" value="Genomic_DNA"/>
</dbReference>
<proteinExistence type="predicted"/>
<protein>
    <recommendedName>
        <fullName evidence="2">PD-(D/E)XK endonuclease-like domain-containing protein</fullName>
    </recommendedName>
</protein>
<name>A0A382IL59_9ZZZZ</name>
<organism evidence="1">
    <name type="scientific">marine metagenome</name>
    <dbReference type="NCBI Taxonomy" id="408172"/>
    <lineage>
        <taxon>unclassified sequences</taxon>
        <taxon>metagenomes</taxon>
        <taxon>ecological metagenomes</taxon>
    </lineage>
</organism>
<evidence type="ECO:0000313" key="1">
    <source>
        <dbReference type="EMBL" id="SVB99593.1"/>
    </source>
</evidence>
<dbReference type="AlphaFoldDB" id="A0A382IL59"/>
<reference evidence="1" key="1">
    <citation type="submission" date="2018-05" db="EMBL/GenBank/DDBJ databases">
        <authorList>
            <person name="Lanie J.A."/>
            <person name="Ng W.-L."/>
            <person name="Kazmierczak K.M."/>
            <person name="Andrzejewski T.M."/>
            <person name="Davidsen T.M."/>
            <person name="Wayne K.J."/>
            <person name="Tettelin H."/>
            <person name="Glass J.I."/>
            <person name="Rusch D."/>
            <person name="Podicherti R."/>
            <person name="Tsui H.-C.T."/>
            <person name="Winkler M.E."/>
        </authorList>
    </citation>
    <scope>NUCLEOTIDE SEQUENCE</scope>
</reference>
<accession>A0A382IL59</accession>